<dbReference type="Pfam" id="PF01627">
    <property type="entry name" value="Hpt"/>
    <property type="match status" value="1"/>
</dbReference>
<dbReference type="PROSITE" id="PS51257">
    <property type="entry name" value="PROKAR_LIPOPROTEIN"/>
    <property type="match status" value="1"/>
</dbReference>
<dbReference type="RefSeq" id="WP_119854041.1">
    <property type="nucleotide sequence ID" value="NZ_QYSE01000007.1"/>
</dbReference>
<dbReference type="PROSITE" id="PS50005">
    <property type="entry name" value="TPR"/>
    <property type="match status" value="3"/>
</dbReference>
<dbReference type="SMART" id="SM00387">
    <property type="entry name" value="HATPase_c"/>
    <property type="match status" value="1"/>
</dbReference>
<keyword evidence="12" id="KW-0902">Two-component regulatory system</keyword>
<dbReference type="PROSITE" id="PS50110">
    <property type="entry name" value="RESPONSE_REGULATORY"/>
    <property type="match status" value="1"/>
</dbReference>
<feature type="repeat" description="TPR" evidence="16">
    <location>
        <begin position="223"/>
        <end position="256"/>
    </location>
</feature>
<evidence type="ECO:0000259" key="20">
    <source>
        <dbReference type="PROSITE" id="PS50110"/>
    </source>
</evidence>
<evidence type="ECO:0000256" key="18">
    <source>
        <dbReference type="SAM" id="Phobius"/>
    </source>
</evidence>
<dbReference type="Pfam" id="PF13424">
    <property type="entry name" value="TPR_12"/>
    <property type="match status" value="1"/>
</dbReference>
<keyword evidence="10" id="KW-0067">ATP-binding</keyword>
<dbReference type="CDD" id="cd16922">
    <property type="entry name" value="HATPase_EvgS-ArcB-TorS-like"/>
    <property type="match status" value="1"/>
</dbReference>
<dbReference type="InterPro" id="IPR011990">
    <property type="entry name" value="TPR-like_helical_dom_sf"/>
</dbReference>
<dbReference type="GO" id="GO:0005886">
    <property type="term" value="C:plasma membrane"/>
    <property type="evidence" value="ECO:0007669"/>
    <property type="project" value="UniProtKB-SubCell"/>
</dbReference>
<keyword evidence="6 15" id="KW-0597">Phosphoprotein</keyword>
<dbReference type="InterPro" id="IPR008207">
    <property type="entry name" value="Sig_transdc_His_kin_Hpt_dom"/>
</dbReference>
<evidence type="ECO:0000259" key="19">
    <source>
        <dbReference type="PROSITE" id="PS50109"/>
    </source>
</evidence>
<dbReference type="AlphaFoldDB" id="A0A3A3EEQ4"/>
<name>A0A3A3EEQ4_9GAMM</name>
<feature type="domain" description="Histidine kinase" evidence="19">
    <location>
        <begin position="483"/>
        <end position="700"/>
    </location>
</feature>
<dbReference type="PRINTS" id="PR00344">
    <property type="entry name" value="BCTRLSENSOR"/>
</dbReference>
<evidence type="ECO:0000256" key="7">
    <source>
        <dbReference type="ARBA" id="ARBA00022679"/>
    </source>
</evidence>
<sequence>MFTSLRISLLTAILIGCSVFFSQPSFAISSLFKQFSESEQWQEKQQLAKKLLKQDSTNQEQSLDIYLQLADFALDKGNFSAAVKNYQLAEQSTSFAATPKRYFRSLKMQGVTYYYQGLMQQAVLAYSKALSVAKKLPEPIAEANLLSNIGLAYFDMFNMDQALKYYKEAKDIYEEHGSEQDKADILHNIAGIYIRLSSYDIALDMYRETLEIFQKLGDEDGVAQSYGNIGVAYSELGQYQLSLHYYQRALRYYQETNNAYFLSSRHANIANVYLRTGDLELALSHAEKAVEFAKQIDNKTLELAGLLSQAKIELLQGKLAEAEATLTTSVFMAKQYKDDLRVQDGAGMMALIKSGKGDYAGAVASFDKFVRSFKSEQSLKLLKSMGELQSQIQASQLNQEIVELKQQQHVQELEMSKQRQLGIMLFILFVMIVVTGITIYRRSIEKGAKEQLSLMVAKRTKELEETAEQLRSANEIKSQFLANISHEIRTPLTAILGQTDNLMNGFYKPEQLNDELAVIQKQSDHLKELINDVLDISKIEANKLELSLKEGDLVRLLTDVHSMLSGQAKDKGLNFAFHNELGEQFYSQLDFTRIKQILINLCANAIKFTNQGEVELKVSQVEQGVWFRVADTGIGMNAEQLKQIFECFRQGDNSISRRFGGTGLGLSLSQQLAMMMGGYISVESELNKGSIFSFYLPCKEHTPSSETVELTKYVQPVTKGLSGKVLLAEDHPDNRRLISRYLESMGLEVIAVENGEQAVEQCLKEFPDVVLLDIQMPVLDGLQALKLLQECGFTQPVYALTANAISHEIDSYLEAGFTGYLAKPIDKKVFYTQLAKHCKKDGATTKSQHDMSDLVASFINSFEHESALIQQHFAAHELFNLQQDAHRIGGAAKMFALDDVAMSAMALELALKQDKLTDLTGLVAQLLEQLHNASVDQNSSISPS</sequence>
<reference evidence="22 23" key="1">
    <citation type="submission" date="2018-09" db="EMBL/GenBank/DDBJ databases">
        <title>Identification of marine bacteria producing industrial enzymes.</title>
        <authorList>
            <person name="Cheng T.H."/>
            <person name="Saidin J."/>
            <person name="Muhd D.D."/>
            <person name="Isa M.N.M."/>
            <person name="Bakar M.F.A."/>
            <person name="Ismail N."/>
        </authorList>
    </citation>
    <scope>NUCLEOTIDE SEQUENCE [LARGE SCALE GENOMIC DNA]</scope>
    <source>
        <strain evidence="22 23">MNAD 1.6</strain>
    </source>
</reference>
<dbReference type="InterPro" id="IPR005467">
    <property type="entry name" value="His_kinase_dom"/>
</dbReference>
<dbReference type="GO" id="GO:0000155">
    <property type="term" value="F:phosphorelay sensor kinase activity"/>
    <property type="evidence" value="ECO:0007669"/>
    <property type="project" value="InterPro"/>
</dbReference>
<dbReference type="Pfam" id="PF00512">
    <property type="entry name" value="HisKA"/>
    <property type="match status" value="1"/>
</dbReference>
<evidence type="ECO:0000313" key="22">
    <source>
        <dbReference type="EMBL" id="RJF32537.1"/>
    </source>
</evidence>
<dbReference type="SUPFAM" id="SSF48452">
    <property type="entry name" value="TPR-like"/>
    <property type="match status" value="2"/>
</dbReference>
<dbReference type="InterPro" id="IPR019734">
    <property type="entry name" value="TPR_rpt"/>
</dbReference>
<feature type="transmembrane region" description="Helical" evidence="18">
    <location>
        <begin position="421"/>
        <end position="440"/>
    </location>
</feature>
<organism evidence="22 23">
    <name type="scientific">Pseudoalteromonas gelatinilytica</name>
    <dbReference type="NCBI Taxonomy" id="1703256"/>
    <lineage>
        <taxon>Bacteria</taxon>
        <taxon>Pseudomonadati</taxon>
        <taxon>Pseudomonadota</taxon>
        <taxon>Gammaproteobacteria</taxon>
        <taxon>Alteromonadales</taxon>
        <taxon>Pseudoalteromonadaceae</taxon>
        <taxon>Pseudoalteromonas</taxon>
    </lineage>
</organism>
<dbReference type="Gene3D" id="3.30.565.10">
    <property type="entry name" value="Histidine kinase-like ATPase, C-terminal domain"/>
    <property type="match status" value="1"/>
</dbReference>
<evidence type="ECO:0000256" key="4">
    <source>
        <dbReference type="ARBA" id="ARBA00022475"/>
    </source>
</evidence>
<comment type="subcellular location">
    <subcellularLocation>
        <location evidence="2">Cell inner membrane</location>
        <topology evidence="2">Multi-pass membrane protein</topology>
    </subcellularLocation>
</comment>
<dbReference type="SMART" id="SM00448">
    <property type="entry name" value="REC"/>
    <property type="match status" value="1"/>
</dbReference>
<keyword evidence="4" id="KW-1003">Cell membrane</keyword>
<proteinExistence type="predicted"/>
<dbReference type="InterPro" id="IPR003661">
    <property type="entry name" value="HisK_dim/P_dom"/>
</dbReference>
<evidence type="ECO:0000256" key="13">
    <source>
        <dbReference type="ARBA" id="ARBA00023136"/>
    </source>
</evidence>
<evidence type="ECO:0000313" key="23">
    <source>
        <dbReference type="Proteomes" id="UP000265938"/>
    </source>
</evidence>
<feature type="modified residue" description="Phosphohistidine" evidence="14">
    <location>
        <position position="886"/>
    </location>
</feature>
<evidence type="ECO:0000256" key="15">
    <source>
        <dbReference type="PROSITE-ProRule" id="PRU00169"/>
    </source>
</evidence>
<dbReference type="SMART" id="SM00388">
    <property type="entry name" value="HisKA"/>
    <property type="match status" value="1"/>
</dbReference>
<evidence type="ECO:0000256" key="8">
    <source>
        <dbReference type="ARBA" id="ARBA00022692"/>
    </source>
</evidence>
<dbReference type="Gene3D" id="1.20.120.160">
    <property type="entry name" value="HPT domain"/>
    <property type="match status" value="1"/>
</dbReference>
<dbReference type="SUPFAM" id="SSF47384">
    <property type="entry name" value="Homodimeric domain of signal transducing histidine kinase"/>
    <property type="match status" value="1"/>
</dbReference>
<dbReference type="Gene3D" id="3.40.50.2300">
    <property type="match status" value="1"/>
</dbReference>
<feature type="modified residue" description="4-aspartylphosphate" evidence="15">
    <location>
        <position position="773"/>
    </location>
</feature>
<dbReference type="PROSITE" id="PS50109">
    <property type="entry name" value="HIS_KIN"/>
    <property type="match status" value="1"/>
</dbReference>
<evidence type="ECO:0000259" key="21">
    <source>
        <dbReference type="PROSITE" id="PS50894"/>
    </source>
</evidence>
<dbReference type="EMBL" id="QYSE01000007">
    <property type="protein sequence ID" value="RJF32537.1"/>
    <property type="molecule type" value="Genomic_DNA"/>
</dbReference>
<evidence type="ECO:0000256" key="3">
    <source>
        <dbReference type="ARBA" id="ARBA00012438"/>
    </source>
</evidence>
<dbReference type="InterPro" id="IPR011006">
    <property type="entry name" value="CheY-like_superfamily"/>
</dbReference>
<dbReference type="FunFam" id="1.10.287.130:FF:000001">
    <property type="entry name" value="Two-component sensor histidine kinase"/>
    <property type="match status" value="1"/>
</dbReference>
<dbReference type="InterPro" id="IPR036641">
    <property type="entry name" value="HPT_dom_sf"/>
</dbReference>
<dbReference type="SMART" id="SM00028">
    <property type="entry name" value="TPR"/>
    <property type="match status" value="7"/>
</dbReference>
<dbReference type="InterPro" id="IPR036890">
    <property type="entry name" value="HATPase_C_sf"/>
</dbReference>
<keyword evidence="10" id="KW-0547">Nucleotide-binding</keyword>
<accession>A0A3A3EEQ4</accession>
<keyword evidence="8 18" id="KW-0812">Transmembrane</keyword>
<dbReference type="Gene3D" id="1.25.40.10">
    <property type="entry name" value="Tetratricopeptide repeat domain"/>
    <property type="match status" value="2"/>
</dbReference>
<keyword evidence="16" id="KW-0802">TPR repeat</keyword>
<evidence type="ECO:0000256" key="2">
    <source>
        <dbReference type="ARBA" id="ARBA00004429"/>
    </source>
</evidence>
<feature type="domain" description="HPt" evidence="21">
    <location>
        <begin position="847"/>
        <end position="944"/>
    </location>
</feature>
<dbReference type="InterPro" id="IPR003594">
    <property type="entry name" value="HATPase_dom"/>
</dbReference>
<dbReference type="SUPFAM" id="SSF47226">
    <property type="entry name" value="Histidine-containing phosphotransfer domain, HPT domain"/>
    <property type="match status" value="1"/>
</dbReference>
<evidence type="ECO:0000256" key="14">
    <source>
        <dbReference type="PROSITE-ProRule" id="PRU00110"/>
    </source>
</evidence>
<evidence type="ECO:0000256" key="11">
    <source>
        <dbReference type="ARBA" id="ARBA00022989"/>
    </source>
</evidence>
<keyword evidence="5" id="KW-0997">Cell inner membrane</keyword>
<dbReference type="InterPro" id="IPR001789">
    <property type="entry name" value="Sig_transdc_resp-reg_receiver"/>
</dbReference>
<keyword evidence="13 18" id="KW-0472">Membrane</keyword>
<dbReference type="InterPro" id="IPR036097">
    <property type="entry name" value="HisK_dim/P_sf"/>
</dbReference>
<feature type="domain" description="Response regulatory" evidence="20">
    <location>
        <begin position="724"/>
        <end position="838"/>
    </location>
</feature>
<evidence type="ECO:0000256" key="12">
    <source>
        <dbReference type="ARBA" id="ARBA00023012"/>
    </source>
</evidence>
<evidence type="ECO:0000256" key="6">
    <source>
        <dbReference type="ARBA" id="ARBA00022553"/>
    </source>
</evidence>
<dbReference type="CDD" id="cd00082">
    <property type="entry name" value="HisKA"/>
    <property type="match status" value="1"/>
</dbReference>
<keyword evidence="17" id="KW-0175">Coiled coil</keyword>
<protein>
    <recommendedName>
        <fullName evidence="3">histidine kinase</fullName>
        <ecNumber evidence="3">2.7.13.3</ecNumber>
    </recommendedName>
</protein>
<keyword evidence="9" id="KW-0418">Kinase</keyword>
<dbReference type="EC" id="2.7.13.3" evidence="3"/>
<dbReference type="SUPFAM" id="SSF52172">
    <property type="entry name" value="CheY-like"/>
    <property type="match status" value="1"/>
</dbReference>
<evidence type="ECO:0000256" key="16">
    <source>
        <dbReference type="PROSITE-ProRule" id="PRU00339"/>
    </source>
</evidence>
<comment type="caution">
    <text evidence="22">The sequence shown here is derived from an EMBL/GenBank/DDBJ whole genome shotgun (WGS) entry which is preliminary data.</text>
</comment>
<evidence type="ECO:0000256" key="1">
    <source>
        <dbReference type="ARBA" id="ARBA00000085"/>
    </source>
</evidence>
<dbReference type="CDD" id="cd17546">
    <property type="entry name" value="REC_hyHK_CKI1_RcsC-like"/>
    <property type="match status" value="1"/>
</dbReference>
<dbReference type="SUPFAM" id="SSF55874">
    <property type="entry name" value="ATPase domain of HSP90 chaperone/DNA topoisomerase II/histidine kinase"/>
    <property type="match status" value="1"/>
</dbReference>
<gene>
    <name evidence="22" type="ORF">D4741_19140</name>
</gene>
<dbReference type="Pfam" id="PF02518">
    <property type="entry name" value="HATPase_c"/>
    <property type="match status" value="1"/>
</dbReference>
<dbReference type="PROSITE" id="PS50894">
    <property type="entry name" value="HPT"/>
    <property type="match status" value="1"/>
</dbReference>
<evidence type="ECO:0000256" key="10">
    <source>
        <dbReference type="ARBA" id="ARBA00022840"/>
    </source>
</evidence>
<keyword evidence="7" id="KW-0808">Transferase</keyword>
<keyword evidence="11 18" id="KW-1133">Transmembrane helix</keyword>
<dbReference type="PANTHER" id="PTHR43047">
    <property type="entry name" value="TWO-COMPONENT HISTIDINE PROTEIN KINASE"/>
    <property type="match status" value="1"/>
</dbReference>
<dbReference type="Pfam" id="PF00072">
    <property type="entry name" value="Response_reg"/>
    <property type="match status" value="1"/>
</dbReference>
<dbReference type="Pfam" id="PF13374">
    <property type="entry name" value="TPR_10"/>
    <property type="match status" value="1"/>
</dbReference>
<dbReference type="Pfam" id="PF13181">
    <property type="entry name" value="TPR_8"/>
    <property type="match status" value="1"/>
</dbReference>
<dbReference type="InterPro" id="IPR004358">
    <property type="entry name" value="Sig_transdc_His_kin-like_C"/>
</dbReference>
<evidence type="ECO:0000256" key="17">
    <source>
        <dbReference type="SAM" id="Coils"/>
    </source>
</evidence>
<evidence type="ECO:0000256" key="5">
    <source>
        <dbReference type="ARBA" id="ARBA00022519"/>
    </source>
</evidence>
<dbReference type="Proteomes" id="UP000265938">
    <property type="component" value="Unassembled WGS sequence"/>
</dbReference>
<evidence type="ECO:0000256" key="9">
    <source>
        <dbReference type="ARBA" id="ARBA00022777"/>
    </source>
</evidence>
<comment type="catalytic activity">
    <reaction evidence="1">
        <text>ATP + protein L-histidine = ADP + protein N-phospho-L-histidine.</text>
        <dbReference type="EC" id="2.7.13.3"/>
    </reaction>
</comment>
<feature type="repeat" description="TPR" evidence="16">
    <location>
        <begin position="183"/>
        <end position="216"/>
    </location>
</feature>
<feature type="repeat" description="TPR" evidence="16">
    <location>
        <begin position="143"/>
        <end position="176"/>
    </location>
</feature>
<feature type="coiled-coil region" evidence="17">
    <location>
        <begin position="387"/>
        <end position="414"/>
    </location>
</feature>
<dbReference type="Gene3D" id="1.10.287.130">
    <property type="match status" value="1"/>
</dbReference>
<dbReference type="PANTHER" id="PTHR43047:SF78">
    <property type="entry name" value="SENSORY_REGULATORY PROTEIN RPFC"/>
    <property type="match status" value="1"/>
</dbReference>
<dbReference type="FunFam" id="3.30.565.10:FF:000010">
    <property type="entry name" value="Sensor histidine kinase RcsC"/>
    <property type="match status" value="1"/>
</dbReference>